<dbReference type="PRINTS" id="PR00024">
    <property type="entry name" value="HOMEOBOX"/>
</dbReference>
<keyword evidence="4 6" id="KW-0371">Homeobox</keyword>
<evidence type="ECO:0000256" key="7">
    <source>
        <dbReference type="RuleBase" id="RU000682"/>
    </source>
</evidence>
<name>A0ABP0FFX4_CLALP</name>
<dbReference type="Gene3D" id="1.10.10.60">
    <property type="entry name" value="Homeodomain-like"/>
    <property type="match status" value="1"/>
</dbReference>
<dbReference type="InterPro" id="IPR046333">
    <property type="entry name" value="HXA10/ABDB-like"/>
</dbReference>
<dbReference type="PANTHER" id="PTHR45874:SF4">
    <property type="entry name" value="HOMEOBOX PROTEIN ABDOMINAL-B"/>
    <property type="match status" value="1"/>
</dbReference>
<feature type="compositionally biased region" description="Basic and acidic residues" evidence="8">
    <location>
        <begin position="177"/>
        <end position="187"/>
    </location>
</feature>
<evidence type="ECO:0000259" key="9">
    <source>
        <dbReference type="PROSITE" id="PS50071"/>
    </source>
</evidence>
<comment type="caution">
    <text evidence="10">The sequence shown here is derived from an EMBL/GenBank/DDBJ whole genome shotgun (WGS) entry which is preliminary data.</text>
</comment>
<evidence type="ECO:0000313" key="10">
    <source>
        <dbReference type="EMBL" id="CAK8678566.1"/>
    </source>
</evidence>
<dbReference type="InterPro" id="IPR001356">
    <property type="entry name" value="HD"/>
</dbReference>
<dbReference type="SMART" id="SM00389">
    <property type="entry name" value="HOX"/>
    <property type="match status" value="1"/>
</dbReference>
<protein>
    <recommendedName>
        <fullName evidence="9">Homeobox domain-containing protein</fullName>
    </recommendedName>
</protein>
<evidence type="ECO:0000313" key="11">
    <source>
        <dbReference type="Proteomes" id="UP001642483"/>
    </source>
</evidence>
<keyword evidence="3 6" id="KW-0238">DNA-binding</keyword>
<accession>A0ABP0FFX4</accession>
<dbReference type="Pfam" id="PF00046">
    <property type="entry name" value="Homeodomain"/>
    <property type="match status" value="1"/>
</dbReference>
<evidence type="ECO:0000256" key="5">
    <source>
        <dbReference type="ARBA" id="ARBA00023242"/>
    </source>
</evidence>
<dbReference type="Proteomes" id="UP001642483">
    <property type="component" value="Unassembled WGS sequence"/>
</dbReference>
<evidence type="ECO:0000256" key="2">
    <source>
        <dbReference type="ARBA" id="ARBA00006317"/>
    </source>
</evidence>
<dbReference type="CDD" id="cd00086">
    <property type="entry name" value="homeodomain"/>
    <property type="match status" value="1"/>
</dbReference>
<organism evidence="10 11">
    <name type="scientific">Clavelina lepadiformis</name>
    <name type="common">Light-bulb sea squirt</name>
    <name type="synonym">Ascidia lepadiformis</name>
    <dbReference type="NCBI Taxonomy" id="159417"/>
    <lineage>
        <taxon>Eukaryota</taxon>
        <taxon>Metazoa</taxon>
        <taxon>Chordata</taxon>
        <taxon>Tunicata</taxon>
        <taxon>Ascidiacea</taxon>
        <taxon>Aplousobranchia</taxon>
        <taxon>Clavelinidae</taxon>
        <taxon>Clavelina</taxon>
    </lineage>
</organism>
<proteinExistence type="inferred from homology"/>
<dbReference type="EMBL" id="CAWYQH010000057">
    <property type="protein sequence ID" value="CAK8678566.1"/>
    <property type="molecule type" value="Genomic_DNA"/>
</dbReference>
<sequence>MEMSVAAQETSLPGKELDNQVGVNALYGCKTERMSKAFDSQIVKSSEEKSLDVFHNRSRSTPLMHYKQGSITDILQRPHELYETNISGTMQRQPVNNSGQDDKNFPTNNLFETIPENNAANFCYSSTSTFTIPEALRTRQYYESASNEKCYTRGDNDSSLKGMHKSSGTSPTNGGEKNLKQHHDRAEYDKSISDKIPMHANPKGFEESLTVPSHITKPSVGIDDHFNSGDEVIHADSYSQLRVPGHALPECKSKTTADWKQNLNDRRVPGSFGASSALEEDGIATGVHYKLEKEDGLFSHDVCQKAEEVAEGTTDEDGDPTKNWLTASGRKKRVPYTKFQLLELEKEFHYNQYLSRERRLEVAKTVKLSDRQVKIWFQNRRMKWKKERREERIKDVVPHDQIHQMPPGHGLGGLHHSGVAHPGMQAHYSNTAAALAAAAGISHLNPHNPFNHPSGVVHDVTTGMPPHYGYAPPPTIPPPQRHHGTTVNQMAAVAAADFFSSWQHHHPYQGPTRDPGSAALSLGCMYN</sequence>
<evidence type="ECO:0000256" key="1">
    <source>
        <dbReference type="ARBA" id="ARBA00004123"/>
    </source>
</evidence>
<dbReference type="SUPFAM" id="SSF46689">
    <property type="entry name" value="Homeodomain-like"/>
    <property type="match status" value="1"/>
</dbReference>
<dbReference type="InterPro" id="IPR017970">
    <property type="entry name" value="Homeobox_CS"/>
</dbReference>
<dbReference type="PANTHER" id="PTHR45874">
    <property type="entry name" value="HOMEOBOX PROTEIN ABDOMINAL-B"/>
    <property type="match status" value="1"/>
</dbReference>
<dbReference type="InterPro" id="IPR009057">
    <property type="entry name" value="Homeodomain-like_sf"/>
</dbReference>
<evidence type="ECO:0000256" key="4">
    <source>
        <dbReference type="ARBA" id="ARBA00023155"/>
    </source>
</evidence>
<feature type="compositionally biased region" description="Polar residues" evidence="8">
    <location>
        <begin position="166"/>
        <end position="175"/>
    </location>
</feature>
<evidence type="ECO:0000256" key="3">
    <source>
        <dbReference type="ARBA" id="ARBA00023125"/>
    </source>
</evidence>
<evidence type="ECO:0000256" key="6">
    <source>
        <dbReference type="PROSITE-ProRule" id="PRU00108"/>
    </source>
</evidence>
<feature type="DNA-binding region" description="Homeobox" evidence="6">
    <location>
        <begin position="329"/>
        <end position="388"/>
    </location>
</feature>
<feature type="domain" description="Homeobox" evidence="9">
    <location>
        <begin position="327"/>
        <end position="387"/>
    </location>
</feature>
<dbReference type="PROSITE" id="PS50071">
    <property type="entry name" value="HOMEOBOX_2"/>
    <property type="match status" value="1"/>
</dbReference>
<gene>
    <name evidence="10" type="ORF">CVLEPA_LOCUS8485</name>
</gene>
<evidence type="ECO:0000256" key="8">
    <source>
        <dbReference type="SAM" id="MobiDB-lite"/>
    </source>
</evidence>
<feature type="region of interest" description="Disordered" evidence="8">
    <location>
        <begin position="149"/>
        <end position="187"/>
    </location>
</feature>
<dbReference type="InterPro" id="IPR020479">
    <property type="entry name" value="HD_metazoa"/>
</dbReference>
<comment type="similarity">
    <text evidence="2">Belongs to the Abd-B homeobox family.</text>
</comment>
<keyword evidence="5 6" id="KW-0539">Nucleus</keyword>
<dbReference type="PROSITE" id="PS00027">
    <property type="entry name" value="HOMEOBOX_1"/>
    <property type="match status" value="1"/>
</dbReference>
<comment type="subcellular location">
    <subcellularLocation>
        <location evidence="1 6 7">Nucleus</location>
    </subcellularLocation>
</comment>
<reference evidence="10 11" key="1">
    <citation type="submission" date="2024-02" db="EMBL/GenBank/DDBJ databases">
        <authorList>
            <person name="Daric V."/>
            <person name="Darras S."/>
        </authorList>
    </citation>
    <scope>NUCLEOTIDE SEQUENCE [LARGE SCALE GENOMIC DNA]</scope>
</reference>
<keyword evidence="11" id="KW-1185">Reference proteome</keyword>